<keyword evidence="1" id="KW-0812">Transmembrane</keyword>
<evidence type="ECO:0000313" key="2">
    <source>
        <dbReference type="EMBL" id="CAA9325194.1"/>
    </source>
</evidence>
<organism evidence="2">
    <name type="scientific">uncultured Nocardioidaceae bacterium</name>
    <dbReference type="NCBI Taxonomy" id="253824"/>
    <lineage>
        <taxon>Bacteria</taxon>
        <taxon>Bacillati</taxon>
        <taxon>Actinomycetota</taxon>
        <taxon>Actinomycetes</taxon>
        <taxon>Propionibacteriales</taxon>
        <taxon>Nocardioidaceae</taxon>
        <taxon>environmental samples</taxon>
    </lineage>
</organism>
<reference evidence="2" key="1">
    <citation type="submission" date="2020-02" db="EMBL/GenBank/DDBJ databases">
        <authorList>
            <person name="Meier V. D."/>
        </authorList>
    </citation>
    <scope>NUCLEOTIDE SEQUENCE</scope>
    <source>
        <strain evidence="2">AVDCRST_MAG34</strain>
    </source>
</reference>
<dbReference type="EMBL" id="CADCUI010000002">
    <property type="protein sequence ID" value="CAA9325194.1"/>
    <property type="molecule type" value="Genomic_DNA"/>
</dbReference>
<protein>
    <submittedName>
        <fullName evidence="2">Uncharacterized protein</fullName>
    </submittedName>
</protein>
<accession>A0A6J4L7Z7</accession>
<keyword evidence="1" id="KW-1133">Transmembrane helix</keyword>
<dbReference type="AlphaFoldDB" id="A0A6J4L7Z7"/>
<feature type="transmembrane region" description="Helical" evidence="1">
    <location>
        <begin position="54"/>
        <end position="75"/>
    </location>
</feature>
<keyword evidence="1" id="KW-0472">Membrane</keyword>
<evidence type="ECO:0000256" key="1">
    <source>
        <dbReference type="SAM" id="Phobius"/>
    </source>
</evidence>
<name>A0A6J4L7Z7_9ACTN</name>
<gene>
    <name evidence="2" type="ORF">AVDCRST_MAG34-310</name>
</gene>
<proteinExistence type="predicted"/>
<sequence length="268" mass="28339">MTTQAEVARPSGVAAKAGRRYGVGLRGARRVRQDADVHAVTERRYDVPRTRRRVATALSAGLVLMMALSGCFWGDSGRDSGGASGRDAGAGIENSAADGGQPVLPALALRTGVTRVIGELEPAARKRLARTVDALVGRYLKVAFLDPRSRSDTSDEAATSRFPGFTPGARAQAVADRRLLTAASLRDADRVTPVLATAYVSVVAPQGKPVGATARLALDLRVSADEGNRPVRVRVRGRLLLTPTSQGWRIFGYDLAQSGAGPEGRRSR</sequence>